<sequence>MDAPKQEIGCPECGKRLNVPKAYIGLAGCPVCMNKIDVGARLKDEAWGEDVDLGNNLLRTFLSPFSASLKLLLVYIATMVGLVVAAVGNGHPILGSNYSVLYFYAGILITVAYLVLAVLAYIFDRKTM</sequence>
<keyword evidence="1" id="KW-0812">Transmembrane</keyword>
<keyword evidence="1" id="KW-1133">Transmembrane helix</keyword>
<accession>A0A383A4Y3</accession>
<proteinExistence type="predicted"/>
<dbReference type="EMBL" id="UINC01188714">
    <property type="protein sequence ID" value="SVE02068.1"/>
    <property type="molecule type" value="Genomic_DNA"/>
</dbReference>
<reference evidence="2" key="1">
    <citation type="submission" date="2018-05" db="EMBL/GenBank/DDBJ databases">
        <authorList>
            <person name="Lanie J.A."/>
            <person name="Ng W.-L."/>
            <person name="Kazmierczak K.M."/>
            <person name="Andrzejewski T.M."/>
            <person name="Davidsen T.M."/>
            <person name="Wayne K.J."/>
            <person name="Tettelin H."/>
            <person name="Glass J.I."/>
            <person name="Rusch D."/>
            <person name="Podicherti R."/>
            <person name="Tsui H.-C.T."/>
            <person name="Winkler M.E."/>
        </authorList>
    </citation>
    <scope>NUCLEOTIDE SEQUENCE</scope>
</reference>
<organism evidence="2">
    <name type="scientific">marine metagenome</name>
    <dbReference type="NCBI Taxonomy" id="408172"/>
    <lineage>
        <taxon>unclassified sequences</taxon>
        <taxon>metagenomes</taxon>
        <taxon>ecological metagenomes</taxon>
    </lineage>
</organism>
<keyword evidence="1" id="KW-0472">Membrane</keyword>
<gene>
    <name evidence="2" type="ORF">METZ01_LOCUS454922</name>
</gene>
<evidence type="ECO:0000313" key="2">
    <source>
        <dbReference type="EMBL" id="SVE02068.1"/>
    </source>
</evidence>
<protein>
    <submittedName>
        <fullName evidence="2">Uncharacterized protein</fullName>
    </submittedName>
</protein>
<evidence type="ECO:0000256" key="1">
    <source>
        <dbReference type="SAM" id="Phobius"/>
    </source>
</evidence>
<feature type="transmembrane region" description="Helical" evidence="1">
    <location>
        <begin position="100"/>
        <end position="123"/>
    </location>
</feature>
<name>A0A383A4Y3_9ZZZZ</name>
<feature type="transmembrane region" description="Helical" evidence="1">
    <location>
        <begin position="69"/>
        <end position="88"/>
    </location>
</feature>
<dbReference type="AlphaFoldDB" id="A0A383A4Y3"/>